<organism evidence="1 2">
    <name type="scientific">Hypsizygus marmoreus</name>
    <name type="common">White beech mushroom</name>
    <name type="synonym">Agaricus marmoreus</name>
    <dbReference type="NCBI Taxonomy" id="39966"/>
    <lineage>
        <taxon>Eukaryota</taxon>
        <taxon>Fungi</taxon>
        <taxon>Dikarya</taxon>
        <taxon>Basidiomycota</taxon>
        <taxon>Agaricomycotina</taxon>
        <taxon>Agaricomycetes</taxon>
        <taxon>Agaricomycetidae</taxon>
        <taxon>Agaricales</taxon>
        <taxon>Tricholomatineae</taxon>
        <taxon>Lyophyllaceae</taxon>
        <taxon>Hypsizygus</taxon>
    </lineage>
</organism>
<evidence type="ECO:0000313" key="1">
    <source>
        <dbReference type="EMBL" id="RDB19177.1"/>
    </source>
</evidence>
<dbReference type="InParanoid" id="A0A369JF07"/>
<name>A0A369JF07_HYPMA</name>
<protein>
    <submittedName>
        <fullName evidence="1">Uncharacterized protein</fullName>
    </submittedName>
</protein>
<dbReference type="EMBL" id="LUEZ02000081">
    <property type="protein sequence ID" value="RDB19177.1"/>
    <property type="molecule type" value="Genomic_DNA"/>
</dbReference>
<dbReference type="AlphaFoldDB" id="A0A369JF07"/>
<evidence type="ECO:0000313" key="2">
    <source>
        <dbReference type="Proteomes" id="UP000076154"/>
    </source>
</evidence>
<reference evidence="1" key="1">
    <citation type="submission" date="2018-04" db="EMBL/GenBank/DDBJ databases">
        <title>Whole genome sequencing of Hypsizygus marmoreus.</title>
        <authorList>
            <person name="Choi I.-G."/>
            <person name="Min B."/>
            <person name="Kim J.-G."/>
            <person name="Kim S."/>
            <person name="Oh Y.-L."/>
            <person name="Kong W.-S."/>
            <person name="Park H."/>
            <person name="Jeong J."/>
            <person name="Song E.-S."/>
        </authorList>
    </citation>
    <scope>NUCLEOTIDE SEQUENCE [LARGE SCALE GENOMIC DNA]</scope>
    <source>
        <strain evidence="1">51987-8</strain>
    </source>
</reference>
<gene>
    <name evidence="1" type="ORF">Hypma_014199</name>
</gene>
<proteinExistence type="predicted"/>
<sequence length="89" mass="10841">MERFFRTGEMYCTGSSNLRSIQNMFAHVNDYSKMVRLLFDVRLYTTLHLPTYHRTILFNGWKVFSYWRNVLYRSNLRSNPNTFARPNDY</sequence>
<accession>A0A369JF07</accession>
<comment type="caution">
    <text evidence="1">The sequence shown here is derived from an EMBL/GenBank/DDBJ whole genome shotgun (WGS) entry which is preliminary data.</text>
</comment>
<keyword evidence="2" id="KW-1185">Reference proteome</keyword>
<dbReference type="Proteomes" id="UP000076154">
    <property type="component" value="Unassembled WGS sequence"/>
</dbReference>